<dbReference type="OrthoDB" id="2404998at2"/>
<dbReference type="Proteomes" id="UP000240509">
    <property type="component" value="Unassembled WGS sequence"/>
</dbReference>
<sequence>MDEMLVQIKGAVKHPVMIDPGVWIFDDRRVDMDTVFDEPEKNQTDKEYEAMGRAFDEQRKGALPPQTNENKVTISRKDLTEKSLGIRLAPFMKNAEPEETASMVRLHRKNGKEDIILPAEKAISGIVAFSETGSPLRSSGPLHFYYSDGSNRNEPITHVSGFTFIESKESRN</sequence>
<dbReference type="RefSeq" id="WP_107583995.1">
    <property type="nucleotide sequence ID" value="NZ_PZJJ01000005.1"/>
</dbReference>
<dbReference type="AlphaFoldDB" id="A0A2T4U8L8"/>
<reference evidence="1 2" key="1">
    <citation type="submission" date="2018-03" db="EMBL/GenBank/DDBJ databases">
        <title>Alkalicoccus saliphilus sp. nov., isolated from a mineral pool.</title>
        <authorList>
            <person name="Zhao B."/>
        </authorList>
    </citation>
    <scope>NUCLEOTIDE SEQUENCE [LARGE SCALE GENOMIC DNA]</scope>
    <source>
        <strain evidence="1 2">6AG</strain>
    </source>
</reference>
<dbReference type="EMBL" id="PZJJ01000005">
    <property type="protein sequence ID" value="PTL39739.1"/>
    <property type="molecule type" value="Genomic_DNA"/>
</dbReference>
<evidence type="ECO:0000313" key="1">
    <source>
        <dbReference type="EMBL" id="PTL39739.1"/>
    </source>
</evidence>
<evidence type="ECO:0000313" key="2">
    <source>
        <dbReference type="Proteomes" id="UP000240509"/>
    </source>
</evidence>
<accession>A0A2T4U8L8</accession>
<name>A0A2T4U8L8_9BACI</name>
<proteinExistence type="predicted"/>
<gene>
    <name evidence="1" type="ORF">C6Y45_05325</name>
</gene>
<evidence type="ECO:0008006" key="3">
    <source>
        <dbReference type="Google" id="ProtNLM"/>
    </source>
</evidence>
<comment type="caution">
    <text evidence="1">The sequence shown here is derived from an EMBL/GenBank/DDBJ whole genome shotgun (WGS) entry which is preliminary data.</text>
</comment>
<protein>
    <recommendedName>
        <fullName evidence="3">Peptidyl-prolyl cis-trans isomerase</fullName>
    </recommendedName>
</protein>
<organism evidence="1 2">
    <name type="scientific">Alkalicoccus saliphilus</name>
    <dbReference type="NCBI Taxonomy" id="200989"/>
    <lineage>
        <taxon>Bacteria</taxon>
        <taxon>Bacillati</taxon>
        <taxon>Bacillota</taxon>
        <taxon>Bacilli</taxon>
        <taxon>Bacillales</taxon>
        <taxon>Bacillaceae</taxon>
        <taxon>Alkalicoccus</taxon>
    </lineage>
</organism>
<keyword evidence="2" id="KW-1185">Reference proteome</keyword>